<evidence type="ECO:0000313" key="2">
    <source>
        <dbReference type="Proteomes" id="UP001139981"/>
    </source>
</evidence>
<sequence length="189" mass="21047">MARRNYYDIDDILAGQERVPCVLRADLDGLGSAGSGGGTSKVQRNARWGLPYWMADRLNEEDYVDMEVSPVFSKRASRMYAASPESMQLRAICQHFYQFGLQLGDMVPEIPHVLRNMYVQRVYKVARIAQQGQNVEALDFVQSLDKTEARMLKLCQQAQSAISLWHKNQAYALKRAAVVAAAATAGAGS</sequence>
<dbReference type="Proteomes" id="UP001139981">
    <property type="component" value="Unassembled WGS sequence"/>
</dbReference>
<evidence type="ECO:0000313" key="1">
    <source>
        <dbReference type="EMBL" id="KAJ2898803.1"/>
    </source>
</evidence>
<name>A0ACC1M8P0_9FUNG</name>
<proteinExistence type="predicted"/>
<accession>A0ACC1M8P0</accession>
<comment type="caution">
    <text evidence="1">The sequence shown here is derived from an EMBL/GenBank/DDBJ whole genome shotgun (WGS) entry which is preliminary data.</text>
</comment>
<gene>
    <name evidence="1" type="primary">PSF3</name>
    <name evidence="1" type="ORF">IWW38_001234</name>
</gene>
<dbReference type="EMBL" id="JANBVB010000047">
    <property type="protein sequence ID" value="KAJ2898803.1"/>
    <property type="molecule type" value="Genomic_DNA"/>
</dbReference>
<keyword evidence="2" id="KW-1185">Reference proteome</keyword>
<organism evidence="1 2">
    <name type="scientific">Coemansia aciculifera</name>
    <dbReference type="NCBI Taxonomy" id="417176"/>
    <lineage>
        <taxon>Eukaryota</taxon>
        <taxon>Fungi</taxon>
        <taxon>Fungi incertae sedis</taxon>
        <taxon>Zoopagomycota</taxon>
        <taxon>Kickxellomycotina</taxon>
        <taxon>Kickxellomycetes</taxon>
        <taxon>Kickxellales</taxon>
        <taxon>Kickxellaceae</taxon>
        <taxon>Coemansia</taxon>
    </lineage>
</organism>
<protein>
    <submittedName>
        <fullName evidence="1">DNA replication protein</fullName>
    </submittedName>
</protein>
<reference evidence="1" key="1">
    <citation type="submission" date="2022-07" db="EMBL/GenBank/DDBJ databases">
        <title>Phylogenomic reconstructions and comparative analyses of Kickxellomycotina fungi.</title>
        <authorList>
            <person name="Reynolds N.K."/>
            <person name="Stajich J.E."/>
            <person name="Barry K."/>
            <person name="Grigoriev I.V."/>
            <person name="Crous P."/>
            <person name="Smith M.E."/>
        </authorList>
    </citation>
    <scope>NUCLEOTIDE SEQUENCE</scope>
    <source>
        <strain evidence="1">CBS 190363</strain>
    </source>
</reference>